<protein>
    <submittedName>
        <fullName evidence="1">Uncharacterized protein</fullName>
    </submittedName>
</protein>
<keyword evidence="2" id="KW-1185">Reference proteome</keyword>
<dbReference type="EMBL" id="JARBJD010000015">
    <property type="protein sequence ID" value="KAK2961587.1"/>
    <property type="molecule type" value="Genomic_DNA"/>
</dbReference>
<comment type="caution">
    <text evidence="1">The sequence shown here is derived from an EMBL/GenBank/DDBJ whole genome shotgun (WGS) entry which is preliminary data.</text>
</comment>
<proteinExistence type="predicted"/>
<dbReference type="Proteomes" id="UP001281761">
    <property type="component" value="Unassembled WGS sequence"/>
</dbReference>
<sequence>MTSLDTTINSSTDSPCPDCHAFLYWNESRHLSDDEKVVVLRSLVATVKLQTTLDIHLEVKAVKFLKSVIPFDQSSADALLTSFASISDEFSTDFVQSIVVLISSPCQVITSASMKWLTYLLSGCSTETLLSFVKAALFPQLITALNPPSLSFVDSANILSDLVSTITFSFRLSYPHALTELTIKDHNEQQVVHETVLKQVLAPAEKYICHLCVNRCSIVDIDLAIGFMIHLARILRISPYYQPTVDFVLHLPVCLTIPSCLTLFDFDGAISNFLFDMKHTQRDWNNASGEVRQKWKTVLRMLRMEAIEDVIEEKLQNDDNSLEGNRIVARSIEWNNLRGMNLRK</sequence>
<accession>A0ABQ9YCU3</accession>
<evidence type="ECO:0000313" key="1">
    <source>
        <dbReference type="EMBL" id="KAK2961587.1"/>
    </source>
</evidence>
<gene>
    <name evidence="1" type="ORF">BLNAU_3385</name>
</gene>
<evidence type="ECO:0000313" key="2">
    <source>
        <dbReference type="Proteomes" id="UP001281761"/>
    </source>
</evidence>
<name>A0ABQ9YCU3_9EUKA</name>
<organism evidence="1 2">
    <name type="scientific">Blattamonas nauphoetae</name>
    <dbReference type="NCBI Taxonomy" id="2049346"/>
    <lineage>
        <taxon>Eukaryota</taxon>
        <taxon>Metamonada</taxon>
        <taxon>Preaxostyla</taxon>
        <taxon>Oxymonadida</taxon>
        <taxon>Blattamonas</taxon>
    </lineage>
</organism>
<reference evidence="1 2" key="1">
    <citation type="journal article" date="2022" name="bioRxiv">
        <title>Genomics of Preaxostyla Flagellates Illuminates Evolutionary Transitions and the Path Towards Mitochondrial Loss.</title>
        <authorList>
            <person name="Novak L.V.F."/>
            <person name="Treitli S.C."/>
            <person name="Pyrih J."/>
            <person name="Halakuc P."/>
            <person name="Pipaliya S.V."/>
            <person name="Vacek V."/>
            <person name="Brzon O."/>
            <person name="Soukal P."/>
            <person name="Eme L."/>
            <person name="Dacks J.B."/>
            <person name="Karnkowska A."/>
            <person name="Elias M."/>
            <person name="Hampl V."/>
        </authorList>
    </citation>
    <scope>NUCLEOTIDE SEQUENCE [LARGE SCALE GENOMIC DNA]</scope>
    <source>
        <strain evidence="1">NAU3</strain>
        <tissue evidence="1">Gut</tissue>
    </source>
</reference>